<name>A0A6I4UY08_9SPHN</name>
<dbReference type="Pfam" id="PF18138">
    <property type="entry name" value="bacHORMA_1"/>
    <property type="match status" value="1"/>
</dbReference>
<dbReference type="AlphaFoldDB" id="A0A6I4UY08"/>
<evidence type="ECO:0000256" key="1">
    <source>
        <dbReference type="SAM" id="MobiDB-lite"/>
    </source>
</evidence>
<gene>
    <name evidence="3" type="ORF">GRI75_09450</name>
</gene>
<evidence type="ECO:0000259" key="2">
    <source>
        <dbReference type="Pfam" id="PF18138"/>
    </source>
</evidence>
<dbReference type="Proteomes" id="UP000469159">
    <property type="component" value="Unassembled WGS sequence"/>
</dbReference>
<evidence type="ECO:0000313" key="3">
    <source>
        <dbReference type="EMBL" id="MXP41865.1"/>
    </source>
</evidence>
<accession>A0A6I4UY08</accession>
<dbReference type="EMBL" id="WTYK01000004">
    <property type="protein sequence ID" value="MXP41865.1"/>
    <property type="molecule type" value="Genomic_DNA"/>
</dbReference>
<feature type="domain" description="Bacterial HORMA" evidence="2">
    <location>
        <begin position="3"/>
        <end position="161"/>
    </location>
</feature>
<feature type="region of interest" description="Disordered" evidence="1">
    <location>
        <begin position="133"/>
        <end position="154"/>
    </location>
</feature>
<comment type="caution">
    <text evidence="3">The sequence shown here is derived from an EMBL/GenBank/DDBJ whole genome shotgun (WGS) entry which is preliminary data.</text>
</comment>
<reference evidence="3 4" key="1">
    <citation type="submission" date="2019-12" db="EMBL/GenBank/DDBJ databases">
        <title>Genomic-based taxomic classification of the family Erythrobacteraceae.</title>
        <authorList>
            <person name="Xu L."/>
        </authorList>
    </citation>
    <scope>NUCLEOTIDE SEQUENCE [LARGE SCALE GENOMIC DNA]</scope>
    <source>
        <strain evidence="3 4">MCCC 1K02066</strain>
    </source>
</reference>
<sequence>MNTATRTATYTEVDVVNVVRRVKADLIMIADSTGAITRDEASQYAKDIEVLLVSGYLRKVDLTLLSYGVEKTAVQYTVDTNTGLLTSSRPGGVLWPRVAGAYLRIILFYTDDYDDEARRKLSHRLEIAWSPTSADTSHSTLTPAGGRDYTSNSFGMQRKDWTQ</sequence>
<dbReference type="OrthoDB" id="7472446at2"/>
<proteinExistence type="predicted"/>
<organism evidence="3 4">
    <name type="scientific">Croceibacterium soli</name>
    <dbReference type="NCBI Taxonomy" id="1739690"/>
    <lineage>
        <taxon>Bacteria</taxon>
        <taxon>Pseudomonadati</taxon>
        <taxon>Pseudomonadota</taxon>
        <taxon>Alphaproteobacteria</taxon>
        <taxon>Sphingomonadales</taxon>
        <taxon>Erythrobacteraceae</taxon>
        <taxon>Croceibacterium</taxon>
    </lineage>
</organism>
<dbReference type="RefSeq" id="WP_160746701.1">
    <property type="nucleotide sequence ID" value="NZ_WTYK01000004.1"/>
</dbReference>
<feature type="compositionally biased region" description="Polar residues" evidence="1">
    <location>
        <begin position="133"/>
        <end position="142"/>
    </location>
</feature>
<keyword evidence="4" id="KW-1185">Reference proteome</keyword>
<dbReference type="InterPro" id="IPR041162">
    <property type="entry name" value="Bact_HORMA_1"/>
</dbReference>
<protein>
    <recommendedName>
        <fullName evidence="2">Bacterial HORMA domain-containing protein</fullName>
    </recommendedName>
</protein>
<evidence type="ECO:0000313" key="4">
    <source>
        <dbReference type="Proteomes" id="UP000469159"/>
    </source>
</evidence>